<evidence type="ECO:0000313" key="2">
    <source>
        <dbReference type="EMBL" id="RZU14026.1"/>
    </source>
</evidence>
<keyword evidence="3" id="KW-1185">Reference proteome</keyword>
<dbReference type="AlphaFoldDB" id="A0A4V2FXK1"/>
<proteinExistence type="predicted"/>
<keyword evidence="1" id="KW-1133">Transmembrane helix</keyword>
<reference evidence="2 3" key="1">
    <citation type="journal article" date="2015" name="Stand. Genomic Sci.">
        <title>Genomic Encyclopedia of Bacterial and Archaeal Type Strains, Phase III: the genomes of soil and plant-associated and newly described type strains.</title>
        <authorList>
            <person name="Whitman W.B."/>
            <person name="Woyke T."/>
            <person name="Klenk H.P."/>
            <person name="Zhou Y."/>
            <person name="Lilburn T.G."/>
            <person name="Beck B.J."/>
            <person name="De Vos P."/>
            <person name="Vandamme P."/>
            <person name="Eisen J.A."/>
            <person name="Garrity G."/>
            <person name="Hugenholtz P."/>
            <person name="Kyrpides N.C."/>
        </authorList>
    </citation>
    <scope>NUCLEOTIDE SEQUENCE [LARGE SCALE GENOMIC DNA]</scope>
    <source>
        <strain evidence="2 3">VKM Ac-2540</strain>
    </source>
</reference>
<evidence type="ECO:0000313" key="3">
    <source>
        <dbReference type="Proteomes" id="UP000292027"/>
    </source>
</evidence>
<feature type="transmembrane region" description="Helical" evidence="1">
    <location>
        <begin position="12"/>
        <end position="35"/>
    </location>
</feature>
<dbReference type="Proteomes" id="UP000292027">
    <property type="component" value="Unassembled WGS sequence"/>
</dbReference>
<keyword evidence="1" id="KW-0472">Membrane</keyword>
<protein>
    <submittedName>
        <fullName evidence="2">Uncharacterized protein</fullName>
    </submittedName>
</protein>
<gene>
    <name evidence="2" type="ORF">EV645_4887</name>
</gene>
<keyword evidence="1" id="KW-0812">Transmembrane</keyword>
<dbReference type="EMBL" id="SHKR01000013">
    <property type="protein sequence ID" value="RZU14026.1"/>
    <property type="molecule type" value="Genomic_DNA"/>
</dbReference>
<comment type="caution">
    <text evidence="2">The sequence shown here is derived from an EMBL/GenBank/DDBJ whole genome shotgun (WGS) entry which is preliminary data.</text>
</comment>
<name>A0A4V2FXK1_9ACTN</name>
<organism evidence="2 3">
    <name type="scientific">Kribbella rubisoli</name>
    <dbReference type="NCBI Taxonomy" id="3075929"/>
    <lineage>
        <taxon>Bacteria</taxon>
        <taxon>Bacillati</taxon>
        <taxon>Actinomycetota</taxon>
        <taxon>Actinomycetes</taxon>
        <taxon>Propionibacteriales</taxon>
        <taxon>Kribbellaceae</taxon>
        <taxon>Kribbella</taxon>
    </lineage>
</organism>
<accession>A0A4V2FXK1</accession>
<evidence type="ECO:0000256" key="1">
    <source>
        <dbReference type="SAM" id="Phobius"/>
    </source>
</evidence>
<sequence>MTGDFLPRRQKASVLSQALTVVILLAVGAVALWLYL</sequence>